<evidence type="ECO:0000256" key="6">
    <source>
        <dbReference type="ARBA" id="ARBA00023136"/>
    </source>
</evidence>
<comment type="subcellular location">
    <subcellularLocation>
        <location evidence="1 7">Cell membrane</location>
        <topology evidence="1 7">Multi-pass membrane protein</topology>
    </subcellularLocation>
</comment>
<evidence type="ECO:0000256" key="7">
    <source>
        <dbReference type="RuleBase" id="RU362048"/>
    </source>
</evidence>
<dbReference type="PANTHER" id="PTHR33508">
    <property type="entry name" value="UPF0056 MEMBRANE PROTEIN YHCE"/>
    <property type="match status" value="1"/>
</dbReference>
<feature type="transmembrane region" description="Helical" evidence="7">
    <location>
        <begin position="6"/>
        <end position="26"/>
    </location>
</feature>
<feature type="transmembrane region" description="Helical" evidence="7">
    <location>
        <begin position="107"/>
        <end position="132"/>
    </location>
</feature>
<dbReference type="STRING" id="92487.SAMN02745130_00032"/>
<evidence type="ECO:0000256" key="1">
    <source>
        <dbReference type="ARBA" id="ARBA00004651"/>
    </source>
</evidence>
<keyword evidence="4 7" id="KW-0812">Transmembrane</keyword>
<proteinExistence type="inferred from homology"/>
<feature type="transmembrane region" description="Helical" evidence="7">
    <location>
        <begin position="172"/>
        <end position="190"/>
    </location>
</feature>
<feature type="transmembrane region" description="Helical" evidence="7">
    <location>
        <begin position="74"/>
        <end position="95"/>
    </location>
</feature>
<reference evidence="8 9" key="1">
    <citation type="submission" date="2017-02" db="EMBL/GenBank/DDBJ databases">
        <authorList>
            <person name="Peterson S.W."/>
        </authorList>
    </citation>
    <scope>NUCLEOTIDE SEQUENCE [LARGE SCALE GENOMIC DNA]</scope>
    <source>
        <strain evidence="8 9">ATCC 49788</strain>
    </source>
</reference>
<sequence length="200" mass="21495">MDVATFLTAFTGLFVIIDPIGTALIFNSMVPANDTRYINTMAIKATLISAILLVGFGLYGEPFLQHLGININSVRIAGGLLLFYTAFGMITHEVATPTESKKTDISVYPLSIPLIAGPGALTLVILLFAQASSVTSDLAVFAAIISVLLLNMLFMMLSKHLQRIIGHTGDEILRRFLGVILAALAVQFVYDGIKNLSSSF</sequence>
<evidence type="ECO:0000313" key="9">
    <source>
        <dbReference type="Proteomes" id="UP000190460"/>
    </source>
</evidence>
<comment type="similarity">
    <text evidence="2 7">Belongs to the UPF0056 (MarC) family.</text>
</comment>
<evidence type="ECO:0000256" key="4">
    <source>
        <dbReference type="ARBA" id="ARBA00022692"/>
    </source>
</evidence>
<keyword evidence="3" id="KW-1003">Cell membrane</keyword>
<dbReference type="Pfam" id="PF01914">
    <property type="entry name" value="MarC"/>
    <property type="match status" value="1"/>
</dbReference>
<dbReference type="NCBIfam" id="TIGR00427">
    <property type="entry name" value="NAAT family transporter"/>
    <property type="match status" value="1"/>
</dbReference>
<evidence type="ECO:0000256" key="3">
    <source>
        <dbReference type="ARBA" id="ARBA00022475"/>
    </source>
</evidence>
<dbReference type="AlphaFoldDB" id="A0A1T4VQW8"/>
<keyword evidence="5 7" id="KW-1133">Transmembrane helix</keyword>
<dbReference type="RefSeq" id="WP_078920556.1">
    <property type="nucleotide sequence ID" value="NZ_FUYB01000001.1"/>
</dbReference>
<evidence type="ECO:0000313" key="8">
    <source>
        <dbReference type="EMBL" id="SKA67384.1"/>
    </source>
</evidence>
<dbReference type="PANTHER" id="PTHR33508:SF1">
    <property type="entry name" value="UPF0056 MEMBRANE PROTEIN YHCE"/>
    <property type="match status" value="1"/>
</dbReference>
<evidence type="ECO:0000256" key="5">
    <source>
        <dbReference type="ARBA" id="ARBA00022989"/>
    </source>
</evidence>
<accession>A0A1T4VQW8</accession>
<gene>
    <name evidence="8" type="ORF">SAMN02745130_00032</name>
</gene>
<dbReference type="OrthoDB" id="21094at2"/>
<dbReference type="EMBL" id="FUYB01000001">
    <property type="protein sequence ID" value="SKA67384.1"/>
    <property type="molecule type" value="Genomic_DNA"/>
</dbReference>
<dbReference type="InterPro" id="IPR002771">
    <property type="entry name" value="Multi_antbiot-R_MarC"/>
</dbReference>
<keyword evidence="9" id="KW-1185">Reference proteome</keyword>
<keyword evidence="6 7" id="KW-0472">Membrane</keyword>
<protein>
    <recommendedName>
        <fullName evidence="7">UPF0056 membrane protein</fullName>
    </recommendedName>
</protein>
<dbReference type="Proteomes" id="UP000190460">
    <property type="component" value="Unassembled WGS sequence"/>
</dbReference>
<feature type="transmembrane region" description="Helical" evidence="7">
    <location>
        <begin position="138"/>
        <end position="157"/>
    </location>
</feature>
<evidence type="ECO:0000256" key="2">
    <source>
        <dbReference type="ARBA" id="ARBA00009784"/>
    </source>
</evidence>
<feature type="transmembrane region" description="Helical" evidence="7">
    <location>
        <begin position="38"/>
        <end position="59"/>
    </location>
</feature>
<name>A0A1T4VQW8_9GAMM</name>
<organism evidence="8 9">
    <name type="scientific">Thiothrix eikelboomii</name>
    <dbReference type="NCBI Taxonomy" id="92487"/>
    <lineage>
        <taxon>Bacteria</taxon>
        <taxon>Pseudomonadati</taxon>
        <taxon>Pseudomonadota</taxon>
        <taxon>Gammaproteobacteria</taxon>
        <taxon>Thiotrichales</taxon>
        <taxon>Thiotrichaceae</taxon>
        <taxon>Thiothrix</taxon>
    </lineage>
</organism>
<dbReference type="GO" id="GO:0005886">
    <property type="term" value="C:plasma membrane"/>
    <property type="evidence" value="ECO:0007669"/>
    <property type="project" value="UniProtKB-SubCell"/>
</dbReference>